<comment type="caution">
    <text evidence="6">The sequence shown here is derived from an EMBL/GenBank/DDBJ whole genome shotgun (WGS) entry which is preliminary data.</text>
</comment>
<dbReference type="InterPro" id="IPR002347">
    <property type="entry name" value="SDR_fam"/>
</dbReference>
<dbReference type="Pfam" id="PF00106">
    <property type="entry name" value="adh_short"/>
    <property type="match status" value="1"/>
</dbReference>
<evidence type="ECO:0000256" key="5">
    <source>
        <dbReference type="RuleBase" id="RU000363"/>
    </source>
</evidence>
<comment type="catalytic activity">
    <reaction evidence="4">
        <text>a (3R)-hydroxyacyl-[ACP] + NADP(+) = a 3-oxoacyl-[ACP] + NADPH + H(+)</text>
        <dbReference type="Rhea" id="RHEA:17397"/>
        <dbReference type="Rhea" id="RHEA-COMP:9916"/>
        <dbReference type="Rhea" id="RHEA-COMP:9945"/>
        <dbReference type="ChEBI" id="CHEBI:15378"/>
        <dbReference type="ChEBI" id="CHEBI:57783"/>
        <dbReference type="ChEBI" id="CHEBI:58349"/>
        <dbReference type="ChEBI" id="CHEBI:78776"/>
        <dbReference type="ChEBI" id="CHEBI:78827"/>
        <dbReference type="EC" id="1.1.1.100"/>
    </reaction>
</comment>
<evidence type="ECO:0000256" key="2">
    <source>
        <dbReference type="ARBA" id="ARBA00012948"/>
    </source>
</evidence>
<evidence type="ECO:0000313" key="6">
    <source>
        <dbReference type="EMBL" id="KAF4616651.1"/>
    </source>
</evidence>
<dbReference type="PRINTS" id="PR00080">
    <property type="entry name" value="SDRFAMILY"/>
</dbReference>
<dbReference type="InterPro" id="IPR020904">
    <property type="entry name" value="Sc_DH/Rdtase_CS"/>
</dbReference>
<evidence type="ECO:0000256" key="4">
    <source>
        <dbReference type="ARBA" id="ARBA00048508"/>
    </source>
</evidence>
<dbReference type="GO" id="GO:0004316">
    <property type="term" value="F:3-oxoacyl-[acyl-carrier-protein] reductase (NADPH) activity"/>
    <property type="evidence" value="ECO:0007669"/>
    <property type="project" value="UniProtKB-EC"/>
</dbReference>
<dbReference type="Gene3D" id="3.40.50.720">
    <property type="entry name" value="NAD(P)-binding Rossmann-like Domain"/>
    <property type="match status" value="1"/>
</dbReference>
<dbReference type="InterPro" id="IPR036291">
    <property type="entry name" value="NAD(P)-bd_dom_sf"/>
</dbReference>
<dbReference type="GO" id="GO:0032787">
    <property type="term" value="P:monocarboxylic acid metabolic process"/>
    <property type="evidence" value="ECO:0007669"/>
    <property type="project" value="UniProtKB-ARBA"/>
</dbReference>
<keyword evidence="7" id="KW-1185">Reference proteome</keyword>
<sequence>MSGVAVVTGASQGIGRAIAVRLAADGFQVAVNDLPSRLSDLKELCMEIGKSGGKAFPVLTDVSDEEQVRKMVNDVVEKAGSLDVMVANAGLCITKPFIQSTVEDLRKLSAVNIEGLFHCYKYAAVQMIAQGRGGRIIGAASVASKQAWPMLGLYSATKFAVRGLTQALAMELGQHNITVNAYGPGGVDTQMLQGIYSTLEHDNLRVDPAVAAQRKQVLPRVITPEDIAGLVSYLASKDAAMVTGQTMSINAGLYCD</sequence>
<protein>
    <recommendedName>
        <fullName evidence="2">3-oxoacyl-[acyl-carrier-protein] reductase</fullName>
        <ecNumber evidence="2">1.1.1.100</ecNumber>
    </recommendedName>
</protein>
<evidence type="ECO:0000256" key="3">
    <source>
        <dbReference type="ARBA" id="ARBA00022857"/>
    </source>
</evidence>
<comment type="similarity">
    <text evidence="1 5">Belongs to the short-chain dehydrogenases/reductases (SDR) family.</text>
</comment>
<keyword evidence="3" id="KW-0521">NADP</keyword>
<dbReference type="Proteomes" id="UP000521872">
    <property type="component" value="Unassembled WGS sequence"/>
</dbReference>
<evidence type="ECO:0000256" key="1">
    <source>
        <dbReference type="ARBA" id="ARBA00006484"/>
    </source>
</evidence>
<dbReference type="EC" id="1.1.1.100" evidence="2"/>
<organism evidence="6 7">
    <name type="scientific">Agrocybe pediades</name>
    <dbReference type="NCBI Taxonomy" id="84607"/>
    <lineage>
        <taxon>Eukaryota</taxon>
        <taxon>Fungi</taxon>
        <taxon>Dikarya</taxon>
        <taxon>Basidiomycota</taxon>
        <taxon>Agaricomycotina</taxon>
        <taxon>Agaricomycetes</taxon>
        <taxon>Agaricomycetidae</taxon>
        <taxon>Agaricales</taxon>
        <taxon>Agaricineae</taxon>
        <taxon>Strophariaceae</taxon>
        <taxon>Agrocybe</taxon>
    </lineage>
</organism>
<proteinExistence type="inferred from homology"/>
<dbReference type="PANTHER" id="PTHR42879:SF2">
    <property type="entry name" value="3-OXOACYL-[ACYL-CARRIER-PROTEIN] REDUCTASE FABG"/>
    <property type="match status" value="1"/>
</dbReference>
<dbReference type="SUPFAM" id="SSF51735">
    <property type="entry name" value="NAD(P)-binding Rossmann-fold domains"/>
    <property type="match status" value="1"/>
</dbReference>
<gene>
    <name evidence="6" type="ORF">D9613_008349</name>
</gene>
<evidence type="ECO:0000313" key="7">
    <source>
        <dbReference type="Proteomes" id="UP000521872"/>
    </source>
</evidence>
<dbReference type="FunFam" id="3.40.50.720:FF:000084">
    <property type="entry name" value="Short-chain dehydrogenase reductase"/>
    <property type="match status" value="1"/>
</dbReference>
<dbReference type="InterPro" id="IPR050259">
    <property type="entry name" value="SDR"/>
</dbReference>
<dbReference type="EMBL" id="JAACJL010000031">
    <property type="protein sequence ID" value="KAF4616651.1"/>
    <property type="molecule type" value="Genomic_DNA"/>
</dbReference>
<dbReference type="PRINTS" id="PR00081">
    <property type="entry name" value="GDHRDH"/>
</dbReference>
<name>A0A8H4QSY6_9AGAR</name>
<accession>A0A8H4QSY6</accession>
<dbReference type="PANTHER" id="PTHR42879">
    <property type="entry name" value="3-OXOACYL-(ACYL-CARRIER-PROTEIN) REDUCTASE"/>
    <property type="match status" value="1"/>
</dbReference>
<dbReference type="PROSITE" id="PS00061">
    <property type="entry name" value="ADH_SHORT"/>
    <property type="match status" value="1"/>
</dbReference>
<dbReference type="AlphaFoldDB" id="A0A8H4QSY6"/>
<reference evidence="6 7" key="1">
    <citation type="submission" date="2019-12" db="EMBL/GenBank/DDBJ databases">
        <authorList>
            <person name="Floudas D."/>
            <person name="Bentzer J."/>
            <person name="Ahren D."/>
            <person name="Johansson T."/>
            <person name="Persson P."/>
            <person name="Tunlid A."/>
        </authorList>
    </citation>
    <scope>NUCLEOTIDE SEQUENCE [LARGE SCALE GENOMIC DNA]</scope>
    <source>
        <strain evidence="6 7">CBS 102.39</strain>
    </source>
</reference>